<gene>
    <name evidence="2" type="ORF">M427DRAFT_326139</name>
</gene>
<keyword evidence="3" id="KW-1185">Reference proteome</keyword>
<organism evidence="2 3">
    <name type="scientific">Gonapodya prolifera (strain JEL478)</name>
    <name type="common">Monoblepharis prolifera</name>
    <dbReference type="NCBI Taxonomy" id="1344416"/>
    <lineage>
        <taxon>Eukaryota</taxon>
        <taxon>Fungi</taxon>
        <taxon>Fungi incertae sedis</taxon>
        <taxon>Chytridiomycota</taxon>
        <taxon>Chytridiomycota incertae sedis</taxon>
        <taxon>Monoblepharidomycetes</taxon>
        <taxon>Monoblepharidales</taxon>
        <taxon>Gonapodyaceae</taxon>
        <taxon>Gonapodya</taxon>
    </lineage>
</organism>
<feature type="region of interest" description="Disordered" evidence="1">
    <location>
        <begin position="42"/>
        <end position="61"/>
    </location>
</feature>
<feature type="compositionally biased region" description="Polar residues" evidence="1">
    <location>
        <begin position="97"/>
        <end position="116"/>
    </location>
</feature>
<dbReference type="EMBL" id="KQ965763">
    <property type="protein sequence ID" value="KXS15203.1"/>
    <property type="molecule type" value="Genomic_DNA"/>
</dbReference>
<dbReference type="Proteomes" id="UP000070544">
    <property type="component" value="Unassembled WGS sequence"/>
</dbReference>
<feature type="region of interest" description="Disordered" evidence="1">
    <location>
        <begin position="70"/>
        <end position="117"/>
    </location>
</feature>
<evidence type="ECO:0000256" key="1">
    <source>
        <dbReference type="SAM" id="MobiDB-lite"/>
    </source>
</evidence>
<evidence type="ECO:0000313" key="2">
    <source>
        <dbReference type="EMBL" id="KXS15203.1"/>
    </source>
</evidence>
<accession>A0A139AFL7</accession>
<sequence>MATPITPTRLPRRQISGPRVLHWWVSLLWPYHRFYLHNAVHHPQTEHTRKPRVPPARRPRHCCRGHRADLLAGPQQDPSQNRHALPRQSAHGRINHSKTPSPTSADTNSWKSSSAHGGNVTACGRLGVGTLHKNMVHLSSLAAECPLGEQRQVRGSRLETLQIIVVDTEL</sequence>
<feature type="compositionally biased region" description="Basic residues" evidence="1">
    <location>
        <begin position="49"/>
        <end position="61"/>
    </location>
</feature>
<reference evidence="2 3" key="1">
    <citation type="journal article" date="2015" name="Genome Biol. Evol.">
        <title>Phylogenomic analyses indicate that early fungi evolved digesting cell walls of algal ancestors of land plants.</title>
        <authorList>
            <person name="Chang Y."/>
            <person name="Wang S."/>
            <person name="Sekimoto S."/>
            <person name="Aerts A.L."/>
            <person name="Choi C."/>
            <person name="Clum A."/>
            <person name="LaButti K.M."/>
            <person name="Lindquist E.A."/>
            <person name="Yee Ngan C."/>
            <person name="Ohm R.A."/>
            <person name="Salamov A.A."/>
            <person name="Grigoriev I.V."/>
            <person name="Spatafora J.W."/>
            <person name="Berbee M.L."/>
        </authorList>
    </citation>
    <scope>NUCLEOTIDE SEQUENCE [LARGE SCALE GENOMIC DNA]</scope>
    <source>
        <strain evidence="2 3">JEL478</strain>
    </source>
</reference>
<dbReference type="AlphaFoldDB" id="A0A139AFL7"/>
<evidence type="ECO:0000313" key="3">
    <source>
        <dbReference type="Proteomes" id="UP000070544"/>
    </source>
</evidence>
<proteinExistence type="predicted"/>
<name>A0A139AFL7_GONPJ</name>
<protein>
    <submittedName>
        <fullName evidence="2">Uncharacterized protein</fullName>
    </submittedName>
</protein>